<dbReference type="RefSeq" id="WP_012933138.1">
    <property type="nucleotide sequence ID" value="NC_013739.1"/>
</dbReference>
<evidence type="ECO:0000256" key="1">
    <source>
        <dbReference type="ARBA" id="ARBA00023295"/>
    </source>
</evidence>
<name>D3F111_CONWI</name>
<dbReference type="GO" id="GO:0005975">
    <property type="term" value="P:carbohydrate metabolic process"/>
    <property type="evidence" value="ECO:0007669"/>
    <property type="project" value="UniProtKB-ARBA"/>
</dbReference>
<keyword evidence="1" id="KW-0378">Hydrolase</keyword>
<dbReference type="STRING" id="469383.Cwoe_1660"/>
<dbReference type="KEGG" id="cwo:Cwoe_1660"/>
<dbReference type="HOGENOM" id="CLU_825658_0_0_11"/>
<dbReference type="Gene3D" id="2.60.40.10">
    <property type="entry name" value="Immunoglobulins"/>
    <property type="match status" value="1"/>
</dbReference>
<feature type="domain" description="Fibronectin type-III" evidence="3">
    <location>
        <begin position="24"/>
        <end position="126"/>
    </location>
</feature>
<feature type="chain" id="PRO_5003042872" description="Fibronectin type-III domain-containing protein" evidence="2">
    <location>
        <begin position="26"/>
        <end position="336"/>
    </location>
</feature>
<dbReference type="GO" id="GO:0016798">
    <property type="term" value="F:hydrolase activity, acting on glycosyl bonds"/>
    <property type="evidence" value="ECO:0007669"/>
    <property type="project" value="UniProtKB-KW"/>
</dbReference>
<accession>D3F111</accession>
<dbReference type="InterPro" id="IPR036116">
    <property type="entry name" value="FN3_sf"/>
</dbReference>
<sequence precursor="true">MRTRLWAAALASLALAAAGASGAQAASPTVLTRPAGSVAVAAATLRGTVNAHGTPTSYAFEWGTTAGYGQQTPNRSAGRGTGGNDVSFRLTGLTPGTTYHYRVVATNADGTAVGADRSFTTDLPPAVPPTILATAPFSPYANSVTLTAVVNPGGAAATYKFQFGTTTTYGVETASASIPAGAQPVAVRIPLNGLQERTTYHFRTVASNRKGTVVGPDATFTTGPFPPAQVTVATRPRLPRVQRRSHPWFVTTGALRLPPGVGVGDGCNGIVGVRFTSGGRTVASRRVRLAAGHCSYRLRVRALPPRGKDRLRVHVRFYGNAILSPQDARTFLVGVR</sequence>
<protein>
    <recommendedName>
        <fullName evidence="3">Fibronectin type-III domain-containing protein</fullName>
    </recommendedName>
</protein>
<dbReference type="InterPro" id="IPR013783">
    <property type="entry name" value="Ig-like_fold"/>
</dbReference>
<evidence type="ECO:0000256" key="2">
    <source>
        <dbReference type="SAM" id="SignalP"/>
    </source>
</evidence>
<dbReference type="CDD" id="cd00063">
    <property type="entry name" value="FN3"/>
    <property type="match status" value="1"/>
</dbReference>
<dbReference type="eggNOG" id="COG4733">
    <property type="taxonomic scope" value="Bacteria"/>
</dbReference>
<keyword evidence="1" id="KW-0326">Glycosidase</keyword>
<evidence type="ECO:0000313" key="5">
    <source>
        <dbReference type="Proteomes" id="UP000008229"/>
    </source>
</evidence>
<dbReference type="GO" id="GO:0046872">
    <property type="term" value="F:metal ion binding"/>
    <property type="evidence" value="ECO:0007669"/>
    <property type="project" value="InterPro"/>
</dbReference>
<dbReference type="EMBL" id="CP001854">
    <property type="protein sequence ID" value="ADB50087.1"/>
    <property type="molecule type" value="Genomic_DNA"/>
</dbReference>
<proteinExistence type="predicted"/>
<reference evidence="4 5" key="1">
    <citation type="journal article" date="2010" name="Stand. Genomic Sci.">
        <title>Complete genome sequence of Conexibacter woesei type strain (ID131577).</title>
        <authorList>
            <person name="Pukall R."/>
            <person name="Lapidus A."/>
            <person name="Glavina Del Rio T."/>
            <person name="Copeland A."/>
            <person name="Tice H."/>
            <person name="Cheng J.-F."/>
            <person name="Lucas S."/>
            <person name="Chen F."/>
            <person name="Nolan M."/>
            <person name="Bruce D."/>
            <person name="Goodwin L."/>
            <person name="Pitluck S."/>
            <person name="Mavromatis K."/>
            <person name="Ivanova N."/>
            <person name="Ovchinnikova G."/>
            <person name="Pati A."/>
            <person name="Chen A."/>
            <person name="Palaniappan K."/>
            <person name="Land M."/>
            <person name="Hauser L."/>
            <person name="Chang Y.-J."/>
            <person name="Jeffries C.D."/>
            <person name="Chain P."/>
            <person name="Meincke L."/>
            <person name="Sims D."/>
            <person name="Brettin T."/>
            <person name="Detter J.C."/>
            <person name="Rohde M."/>
            <person name="Goeker M."/>
            <person name="Bristow J."/>
            <person name="Eisen J.A."/>
            <person name="Markowitz V."/>
            <person name="Kyrpides N.C."/>
            <person name="Klenk H.-P."/>
            <person name="Hugenholtz P."/>
        </authorList>
    </citation>
    <scope>NUCLEOTIDE SEQUENCE [LARGE SCALE GENOMIC DNA]</scope>
    <source>
        <strain evidence="5">DSM 14684 / CIP 108061 / JCM 11494 / NBRC 100937 / ID131577</strain>
    </source>
</reference>
<feature type="signal peptide" evidence="2">
    <location>
        <begin position="1"/>
        <end position="25"/>
    </location>
</feature>
<dbReference type="SUPFAM" id="SSF49265">
    <property type="entry name" value="Fibronectin type III"/>
    <property type="match status" value="1"/>
</dbReference>
<dbReference type="Proteomes" id="UP000008229">
    <property type="component" value="Chromosome"/>
</dbReference>
<dbReference type="AlphaFoldDB" id="D3F111"/>
<dbReference type="GO" id="GO:0003993">
    <property type="term" value="F:acid phosphatase activity"/>
    <property type="evidence" value="ECO:0007669"/>
    <property type="project" value="InterPro"/>
</dbReference>
<keyword evidence="5" id="KW-1185">Reference proteome</keyword>
<organism evidence="4 5">
    <name type="scientific">Conexibacter woesei (strain DSM 14684 / CCUG 47730 / CIP 108061 / JCM 11494 / NBRC 100937 / ID131577)</name>
    <dbReference type="NCBI Taxonomy" id="469383"/>
    <lineage>
        <taxon>Bacteria</taxon>
        <taxon>Bacillati</taxon>
        <taxon>Actinomycetota</taxon>
        <taxon>Thermoleophilia</taxon>
        <taxon>Solirubrobacterales</taxon>
        <taxon>Conexibacteraceae</taxon>
        <taxon>Conexibacter</taxon>
    </lineage>
</organism>
<keyword evidence="2" id="KW-0732">Signal</keyword>
<dbReference type="OrthoDB" id="9816550at2"/>
<gene>
    <name evidence="4" type="ordered locus">Cwoe_1660</name>
</gene>
<reference evidence="5" key="2">
    <citation type="submission" date="2010-01" db="EMBL/GenBank/DDBJ databases">
        <title>The complete genome of Conexibacter woesei DSM 14684.</title>
        <authorList>
            <consortium name="US DOE Joint Genome Institute (JGI-PGF)"/>
            <person name="Lucas S."/>
            <person name="Copeland A."/>
            <person name="Lapidus A."/>
            <person name="Glavina del Rio T."/>
            <person name="Dalin E."/>
            <person name="Tice H."/>
            <person name="Bruce D."/>
            <person name="Goodwin L."/>
            <person name="Pitluck S."/>
            <person name="Kyrpides N."/>
            <person name="Mavromatis K."/>
            <person name="Ivanova N."/>
            <person name="Mikhailova N."/>
            <person name="Chertkov O."/>
            <person name="Brettin T."/>
            <person name="Detter J.C."/>
            <person name="Han C."/>
            <person name="Larimer F."/>
            <person name="Land M."/>
            <person name="Hauser L."/>
            <person name="Markowitz V."/>
            <person name="Cheng J.-F."/>
            <person name="Hugenholtz P."/>
            <person name="Woyke T."/>
            <person name="Wu D."/>
            <person name="Pukall R."/>
            <person name="Steenblock K."/>
            <person name="Schneider S."/>
            <person name="Klenk H.-P."/>
            <person name="Eisen J.A."/>
        </authorList>
    </citation>
    <scope>NUCLEOTIDE SEQUENCE [LARGE SCALE GENOMIC DNA]</scope>
    <source>
        <strain evidence="5">DSM 14684 / CIP 108061 / JCM 11494 / NBRC 100937 / ID131577</strain>
    </source>
</reference>
<evidence type="ECO:0000313" key="4">
    <source>
        <dbReference type="EMBL" id="ADB50087.1"/>
    </source>
</evidence>
<feature type="domain" description="Fibronectin type-III" evidence="3">
    <location>
        <begin position="128"/>
        <end position="228"/>
    </location>
</feature>
<dbReference type="InterPro" id="IPR003961">
    <property type="entry name" value="FN3_dom"/>
</dbReference>
<evidence type="ECO:0000259" key="3">
    <source>
        <dbReference type="PROSITE" id="PS50853"/>
    </source>
</evidence>
<dbReference type="PROSITE" id="PS50853">
    <property type="entry name" value="FN3"/>
    <property type="match status" value="2"/>
</dbReference>